<dbReference type="EMBL" id="FNBP01000003">
    <property type="protein sequence ID" value="SDF86029.1"/>
    <property type="molecule type" value="Genomic_DNA"/>
</dbReference>
<feature type="transmembrane region" description="Helical" evidence="5">
    <location>
        <begin position="264"/>
        <end position="284"/>
    </location>
</feature>
<dbReference type="STRING" id="218672.SAMN04489759_103344"/>
<dbReference type="AlphaFoldDB" id="A0A1G7PK38"/>
<protein>
    <submittedName>
        <fullName evidence="7">Cation:H+ antiporter</fullName>
    </submittedName>
</protein>
<dbReference type="OrthoDB" id="9794225at2"/>
<dbReference type="GO" id="GO:0006874">
    <property type="term" value="P:intracellular calcium ion homeostasis"/>
    <property type="evidence" value="ECO:0007669"/>
    <property type="project" value="TreeGrafter"/>
</dbReference>
<dbReference type="GO" id="GO:0008273">
    <property type="term" value="F:calcium, potassium:sodium antiporter activity"/>
    <property type="evidence" value="ECO:0007669"/>
    <property type="project" value="TreeGrafter"/>
</dbReference>
<dbReference type="NCBIfam" id="TIGR00367">
    <property type="entry name" value="calcium/sodium antiporter"/>
    <property type="match status" value="1"/>
</dbReference>
<keyword evidence="4 5" id="KW-0472">Membrane</keyword>
<feature type="transmembrane region" description="Helical" evidence="5">
    <location>
        <begin position="237"/>
        <end position="258"/>
    </location>
</feature>
<feature type="transmembrane region" description="Helical" evidence="5">
    <location>
        <begin position="203"/>
        <end position="225"/>
    </location>
</feature>
<feature type="transmembrane region" description="Helical" evidence="5">
    <location>
        <begin position="296"/>
        <end position="315"/>
    </location>
</feature>
<name>A0A1G7PK38_9RHOB</name>
<organism evidence="7 8">
    <name type="scientific">Sulfitobacter delicatus</name>
    <dbReference type="NCBI Taxonomy" id="218672"/>
    <lineage>
        <taxon>Bacteria</taxon>
        <taxon>Pseudomonadati</taxon>
        <taxon>Pseudomonadota</taxon>
        <taxon>Alphaproteobacteria</taxon>
        <taxon>Rhodobacterales</taxon>
        <taxon>Roseobacteraceae</taxon>
        <taxon>Sulfitobacter</taxon>
    </lineage>
</organism>
<accession>A0A1G7PK38</accession>
<dbReference type="GO" id="GO:0005262">
    <property type="term" value="F:calcium channel activity"/>
    <property type="evidence" value="ECO:0007669"/>
    <property type="project" value="TreeGrafter"/>
</dbReference>
<evidence type="ECO:0000313" key="7">
    <source>
        <dbReference type="EMBL" id="SDF86029.1"/>
    </source>
</evidence>
<dbReference type="InterPro" id="IPR004837">
    <property type="entry name" value="NaCa_Exmemb"/>
</dbReference>
<dbReference type="PANTHER" id="PTHR10846">
    <property type="entry name" value="SODIUM/POTASSIUM/CALCIUM EXCHANGER"/>
    <property type="match status" value="1"/>
</dbReference>
<reference evidence="8" key="1">
    <citation type="submission" date="2016-10" db="EMBL/GenBank/DDBJ databases">
        <authorList>
            <person name="Varghese N."/>
            <person name="Submissions S."/>
        </authorList>
    </citation>
    <scope>NUCLEOTIDE SEQUENCE [LARGE SCALE GENOMIC DNA]</scope>
    <source>
        <strain evidence="8">DSM 16477</strain>
    </source>
</reference>
<dbReference type="InterPro" id="IPR004481">
    <property type="entry name" value="K/Na/Ca-exchanger"/>
</dbReference>
<dbReference type="PANTHER" id="PTHR10846:SF8">
    <property type="entry name" value="INNER MEMBRANE PROTEIN YRBG"/>
    <property type="match status" value="1"/>
</dbReference>
<dbReference type="InterPro" id="IPR044880">
    <property type="entry name" value="NCX_ion-bd_dom_sf"/>
</dbReference>
<gene>
    <name evidence="7" type="ORF">SAMN04489759_103344</name>
</gene>
<dbReference type="Pfam" id="PF01699">
    <property type="entry name" value="Na_Ca_ex"/>
    <property type="match status" value="2"/>
</dbReference>
<feature type="transmembrane region" description="Helical" evidence="5">
    <location>
        <begin position="168"/>
        <end position="191"/>
    </location>
</feature>
<sequence length="316" mass="31689">MDILFVLGGLIGLVLGGELLVRGAVALAQRRGISPLVIGLTIVGFGTSTPELVTSVQAAWIGAPDIALGNVVGSNIANIFLILGLAAVIAPVVIDRGSFLRDGSVLLGASLLCLAVVLAGEVSRMAGLVCLVGLGGYLTYTFRAERSSGEAPTGALPLPVVHPSSIMALLWLVGGLAVTLLSARFLVIGAVQLAELAGLSEAVIGLTIVAVGTSMPELVTSVIAARRGQSDIALGNVVGSNIFNILGVLGVTAAIQPVAVAQQIATLDIWVMLAATVALVGYALRGGRVTRGQGAVFVLAYAGYVAALILIGAGGG</sequence>
<dbReference type="RefSeq" id="WP_093741001.1">
    <property type="nucleotide sequence ID" value="NZ_FNBP01000003.1"/>
</dbReference>
<evidence type="ECO:0000259" key="6">
    <source>
        <dbReference type="Pfam" id="PF01699"/>
    </source>
</evidence>
<keyword evidence="8" id="KW-1185">Reference proteome</keyword>
<evidence type="ECO:0000256" key="5">
    <source>
        <dbReference type="SAM" id="Phobius"/>
    </source>
</evidence>
<feature type="transmembrane region" description="Helical" evidence="5">
    <location>
        <begin position="76"/>
        <end position="94"/>
    </location>
</feature>
<dbReference type="GO" id="GO:0005886">
    <property type="term" value="C:plasma membrane"/>
    <property type="evidence" value="ECO:0007669"/>
    <property type="project" value="TreeGrafter"/>
</dbReference>
<dbReference type="Proteomes" id="UP000199399">
    <property type="component" value="Unassembled WGS sequence"/>
</dbReference>
<evidence type="ECO:0000256" key="3">
    <source>
        <dbReference type="ARBA" id="ARBA00022989"/>
    </source>
</evidence>
<dbReference type="Gene3D" id="6.10.280.80">
    <property type="entry name" value="NCX, peripheral helical region"/>
    <property type="match status" value="1"/>
</dbReference>
<comment type="subcellular location">
    <subcellularLocation>
        <location evidence="1">Membrane</location>
        <topology evidence="1">Multi-pass membrane protein</topology>
    </subcellularLocation>
</comment>
<evidence type="ECO:0000256" key="2">
    <source>
        <dbReference type="ARBA" id="ARBA00022692"/>
    </source>
</evidence>
<dbReference type="Gene3D" id="1.20.1420.30">
    <property type="entry name" value="NCX, central ion-binding region"/>
    <property type="match status" value="1"/>
</dbReference>
<feature type="transmembrane region" description="Helical" evidence="5">
    <location>
        <begin position="125"/>
        <end position="142"/>
    </location>
</feature>
<keyword evidence="2 5" id="KW-0812">Transmembrane</keyword>
<proteinExistence type="predicted"/>
<evidence type="ECO:0000313" key="8">
    <source>
        <dbReference type="Proteomes" id="UP000199399"/>
    </source>
</evidence>
<keyword evidence="3 5" id="KW-1133">Transmembrane helix</keyword>
<evidence type="ECO:0000256" key="4">
    <source>
        <dbReference type="ARBA" id="ARBA00023136"/>
    </source>
</evidence>
<feature type="transmembrane region" description="Helical" evidence="5">
    <location>
        <begin position="99"/>
        <end position="119"/>
    </location>
</feature>
<evidence type="ECO:0000256" key="1">
    <source>
        <dbReference type="ARBA" id="ARBA00004141"/>
    </source>
</evidence>
<feature type="domain" description="Sodium/calcium exchanger membrane region" evidence="6">
    <location>
        <begin position="168"/>
        <end position="309"/>
    </location>
</feature>
<feature type="domain" description="Sodium/calcium exchanger membrane region" evidence="6">
    <location>
        <begin position="3"/>
        <end position="142"/>
    </location>
</feature>